<evidence type="ECO:0000313" key="1">
    <source>
        <dbReference type="EMBL" id="TGZ61040.1"/>
    </source>
</evidence>
<dbReference type="Proteomes" id="UP000308267">
    <property type="component" value="Unassembled WGS sequence"/>
</dbReference>
<proteinExistence type="predicted"/>
<dbReference type="AlphaFoldDB" id="A0A4S2LCR3"/>
<gene>
    <name evidence="1" type="ORF">CRM22_008190</name>
</gene>
<sequence>MCRREKGTLRLIDPLGCQFLRVGRLAKAWWRCKKGGGPDICNIIMRPETHTIEWALVKDAHQGKTDTNGESYIKRNYTYITPRNSENGNLQGYCTRKEKSSPPLGNGHNTSFKYIPRAPTQREFYGPVIDTQEKCLHEIMCSPTELERLVRTFDSTEAPRSDAVLPIMLNKLSLFTAVPLAHTYNLPL</sequence>
<name>A0A4S2LCR3_OPIFE</name>
<dbReference type="EMBL" id="SJOL01008139">
    <property type="protein sequence ID" value="TGZ61040.1"/>
    <property type="molecule type" value="Genomic_DNA"/>
</dbReference>
<organism evidence="1 2">
    <name type="scientific">Opisthorchis felineus</name>
    <dbReference type="NCBI Taxonomy" id="147828"/>
    <lineage>
        <taxon>Eukaryota</taxon>
        <taxon>Metazoa</taxon>
        <taxon>Spiralia</taxon>
        <taxon>Lophotrochozoa</taxon>
        <taxon>Platyhelminthes</taxon>
        <taxon>Trematoda</taxon>
        <taxon>Digenea</taxon>
        <taxon>Opisthorchiida</taxon>
        <taxon>Opisthorchiata</taxon>
        <taxon>Opisthorchiidae</taxon>
        <taxon>Opisthorchis</taxon>
    </lineage>
</organism>
<protein>
    <submittedName>
        <fullName evidence="1">Uncharacterized protein</fullName>
    </submittedName>
</protein>
<evidence type="ECO:0000313" key="2">
    <source>
        <dbReference type="Proteomes" id="UP000308267"/>
    </source>
</evidence>
<reference evidence="1 2" key="1">
    <citation type="journal article" date="2019" name="BMC Genomics">
        <title>New insights from Opisthorchis felineus genome: update on genomics of the epidemiologically important liver flukes.</title>
        <authorList>
            <person name="Ershov N.I."/>
            <person name="Mordvinov V.A."/>
            <person name="Prokhortchouk E.B."/>
            <person name="Pakharukova M.Y."/>
            <person name="Gunbin K.V."/>
            <person name="Ustyantsev K."/>
            <person name="Genaev M.A."/>
            <person name="Blinov A.G."/>
            <person name="Mazur A."/>
            <person name="Boulygina E."/>
            <person name="Tsygankova S."/>
            <person name="Khrameeva E."/>
            <person name="Chekanov N."/>
            <person name="Fan G."/>
            <person name="Xiao A."/>
            <person name="Zhang H."/>
            <person name="Xu X."/>
            <person name="Yang H."/>
            <person name="Solovyev V."/>
            <person name="Lee S.M."/>
            <person name="Liu X."/>
            <person name="Afonnikov D.A."/>
            <person name="Skryabin K.G."/>
        </authorList>
    </citation>
    <scope>NUCLEOTIDE SEQUENCE [LARGE SCALE GENOMIC DNA]</scope>
    <source>
        <strain evidence="1">AK-0245</strain>
        <tissue evidence="1">Whole organism</tissue>
    </source>
</reference>
<comment type="caution">
    <text evidence="1">The sequence shown here is derived from an EMBL/GenBank/DDBJ whole genome shotgun (WGS) entry which is preliminary data.</text>
</comment>
<keyword evidence="2" id="KW-1185">Reference proteome</keyword>
<accession>A0A4S2LCR3</accession>